<dbReference type="InterPro" id="IPR002539">
    <property type="entry name" value="MaoC-like_dom"/>
</dbReference>
<sequence length="116" mass="13590">MFQLKLKVTSKEVKAYAAVSKDQSRIHLEEEEAKILGFKQPVIHGMYIMGRVQSAYIIKYPSKWLVDYYMKFYRPIYVDTVIDIEFSERKQFIQTVVLLEDGSIAAKGYLVTEDLR</sequence>
<reference evidence="3 5" key="3">
    <citation type="submission" date="2024-01" db="EMBL/GenBank/DDBJ databases">
        <title>Survival strategy associated with biotechnological potential of Virgibacillus dokdonensis T4.6 isolated from salt-fermented shrimp paste.</title>
        <authorList>
            <person name="Doan T.V."/>
            <person name="Quach N.T."/>
            <person name="Phi Q.-T."/>
        </authorList>
    </citation>
    <scope>NUCLEOTIDE SEQUENCE [LARGE SCALE GENOMIC DNA]</scope>
    <source>
        <strain evidence="3 5">T4.6</strain>
    </source>
</reference>
<evidence type="ECO:0000313" key="3">
    <source>
        <dbReference type="EMBL" id="MEF2292399.1"/>
    </source>
</evidence>
<dbReference type="Proteomes" id="UP001356080">
    <property type="component" value="Unassembled WGS sequence"/>
</dbReference>
<dbReference type="InterPro" id="IPR029069">
    <property type="entry name" value="HotDog_dom_sf"/>
</dbReference>
<gene>
    <name evidence="2" type="ORF">A21D_00474</name>
    <name evidence="3" type="ORF">V2W34_10330</name>
</gene>
<reference evidence="2" key="1">
    <citation type="submission" date="2016-11" db="EMBL/GenBank/DDBJ databases">
        <title>Complete genome sequence of Virgibacillus dokdonensis 21D, a halophilic bacterium isolated from the deep hypersaline anoxic basin Discovery in the Mediterranean Sea.</title>
        <authorList>
            <person name="Zeaiter Z."/>
            <person name="Booth J.M."/>
            <person name="Prosdocimi E.M."/>
            <person name="Mapelli F."/>
            <person name="Fusi M."/>
            <person name="Daffonchio D."/>
            <person name="Borin S."/>
            <person name="Crotti E."/>
        </authorList>
    </citation>
    <scope>NUCLEOTIDE SEQUENCE</scope>
    <source>
        <strain evidence="2">21D</strain>
    </source>
</reference>
<dbReference type="Proteomes" id="UP000234237">
    <property type="component" value="Chromosome"/>
</dbReference>
<evidence type="ECO:0000259" key="1">
    <source>
        <dbReference type="Pfam" id="PF01575"/>
    </source>
</evidence>
<dbReference type="Gene3D" id="3.10.129.10">
    <property type="entry name" value="Hotdog Thioesterase"/>
    <property type="match status" value="1"/>
</dbReference>
<proteinExistence type="predicted"/>
<dbReference type="KEGG" id="vpn:A21D_00474"/>
<dbReference type="Pfam" id="PF01575">
    <property type="entry name" value="MaoC_dehydratas"/>
    <property type="match status" value="1"/>
</dbReference>
<protein>
    <submittedName>
        <fullName evidence="2">MaoC like domain protein</fullName>
    </submittedName>
    <submittedName>
        <fullName evidence="3">MaoC/PaaZ C-terminal domain-containing protein</fullName>
    </submittedName>
</protein>
<feature type="domain" description="MaoC-like" evidence="1">
    <location>
        <begin position="4"/>
        <end position="88"/>
    </location>
</feature>
<dbReference type="AlphaFoldDB" id="A0A2K9IV09"/>
<keyword evidence="5" id="KW-1185">Reference proteome</keyword>
<evidence type="ECO:0000313" key="2">
    <source>
        <dbReference type="EMBL" id="AUJ23587.1"/>
    </source>
</evidence>
<dbReference type="EMBL" id="JAZHPM010000016">
    <property type="protein sequence ID" value="MEF2292399.1"/>
    <property type="molecule type" value="Genomic_DNA"/>
</dbReference>
<dbReference type="RefSeq" id="WP_101932544.1">
    <property type="nucleotide sequence ID" value="NZ_CP018622.1"/>
</dbReference>
<accession>A0A2K9IV09</accession>
<reference evidence="4" key="2">
    <citation type="submission" date="2016-11" db="EMBL/GenBank/DDBJ databases">
        <title>Complete genome sequence of Virgibacillus pantothenticus 21D, a halophilic bacterium isolated from the deep hypersaline anoxic basin Discovery in the Mediterranean Sea.</title>
        <authorList>
            <person name="Zeaiter Z."/>
            <person name="Booth J.M."/>
            <person name="Prosdocimi E.M."/>
            <person name="Mapelli F."/>
            <person name="Fusi M."/>
            <person name="Daffonchio D."/>
            <person name="Borin S."/>
            <person name="Crotti E."/>
        </authorList>
    </citation>
    <scope>NUCLEOTIDE SEQUENCE [LARGE SCALE GENOMIC DNA]</scope>
    <source>
        <strain evidence="4">21D</strain>
    </source>
</reference>
<dbReference type="SUPFAM" id="SSF54637">
    <property type="entry name" value="Thioesterase/thiol ester dehydrase-isomerase"/>
    <property type="match status" value="1"/>
</dbReference>
<evidence type="ECO:0000313" key="4">
    <source>
        <dbReference type="Proteomes" id="UP000234237"/>
    </source>
</evidence>
<dbReference type="EMBL" id="CP018622">
    <property type="protein sequence ID" value="AUJ23587.1"/>
    <property type="molecule type" value="Genomic_DNA"/>
</dbReference>
<evidence type="ECO:0000313" key="5">
    <source>
        <dbReference type="Proteomes" id="UP001356080"/>
    </source>
</evidence>
<organism evidence="2 4">
    <name type="scientific">Virgibacillus dokdonensis</name>
    <dbReference type="NCBI Taxonomy" id="302167"/>
    <lineage>
        <taxon>Bacteria</taxon>
        <taxon>Bacillati</taxon>
        <taxon>Bacillota</taxon>
        <taxon>Bacilli</taxon>
        <taxon>Bacillales</taxon>
        <taxon>Bacillaceae</taxon>
        <taxon>Virgibacillus</taxon>
    </lineage>
</organism>
<name>A0A2K9IV09_9BACI</name>